<protein>
    <submittedName>
        <fullName evidence="2">Uncharacterized protein</fullName>
    </submittedName>
</protein>
<evidence type="ECO:0000313" key="3">
    <source>
        <dbReference type="Proteomes" id="UP000634919"/>
    </source>
</evidence>
<reference evidence="2 3" key="1">
    <citation type="submission" date="2020-08" db="EMBL/GenBank/DDBJ databases">
        <title>A Genomic Blueprint of the Chicken Gut Microbiome.</title>
        <authorList>
            <person name="Gilroy R."/>
            <person name="Ravi A."/>
            <person name="Getino M."/>
            <person name="Pursley I."/>
            <person name="Horton D.L."/>
            <person name="Alikhan N.-F."/>
            <person name="Baker D."/>
            <person name="Gharbi K."/>
            <person name="Hall N."/>
            <person name="Watson M."/>
            <person name="Adriaenssens E.M."/>
            <person name="Foster-Nyarko E."/>
            <person name="Jarju S."/>
            <person name="Secka A."/>
            <person name="Antonio M."/>
            <person name="Oren A."/>
            <person name="Chaudhuri R."/>
            <person name="La Ragione R.M."/>
            <person name="Hildebrand F."/>
            <person name="Pallen M.J."/>
        </authorList>
    </citation>
    <scope>NUCLEOTIDE SEQUENCE [LARGE SCALE GENOMIC DNA]</scope>
    <source>
        <strain evidence="2 3">Sa2CVA6</strain>
    </source>
</reference>
<name>A0ABR8SG23_9BURK</name>
<keyword evidence="1" id="KW-0812">Transmembrane</keyword>
<feature type="transmembrane region" description="Helical" evidence="1">
    <location>
        <begin position="52"/>
        <end position="73"/>
    </location>
</feature>
<feature type="transmembrane region" description="Helical" evidence="1">
    <location>
        <begin position="12"/>
        <end position="32"/>
    </location>
</feature>
<organism evidence="2 3">
    <name type="scientific">Comamonas avium</name>
    <dbReference type="NCBI Taxonomy" id="2762231"/>
    <lineage>
        <taxon>Bacteria</taxon>
        <taxon>Pseudomonadati</taxon>
        <taxon>Pseudomonadota</taxon>
        <taxon>Betaproteobacteria</taxon>
        <taxon>Burkholderiales</taxon>
        <taxon>Comamonadaceae</taxon>
        <taxon>Comamonas</taxon>
    </lineage>
</organism>
<dbReference type="RefSeq" id="WP_191724820.1">
    <property type="nucleotide sequence ID" value="NZ_JACSQK010000013.1"/>
</dbReference>
<dbReference type="EMBL" id="JACSQK010000013">
    <property type="protein sequence ID" value="MBD7962405.1"/>
    <property type="molecule type" value="Genomic_DNA"/>
</dbReference>
<sequence>MSPPRLRFTTPAALLLLCVLSIALVVGLFLAVHHKWISPQSFGDPGGFLSGTIGVAASITGTLVSIYVTVLAYKLAHSALLYTYAERYRNAKSDAVAAISALNRTQRNLAHTMQTLDTAVYQLRQKLAPQITLEHIHWHLALPQLKEFLYGAPLVEYTHVELHPLMVEHLQCLNNADVENMHAVYPNYVPKPQANAFLAQYKGTWAPHLDWLAKPTSMQIETWTQILAPLQTGFEQLGNITQELIDCQVLAPLTHPVIDALHAADDYWGHSPFRNLQHHTPDVLGSALYAAETVYYQLLQNTEQVFPKLPLAQQRAVAHLGWLGCLAHLLGGTYTHHSSVYLAAIETAPMAQHLASLYSLVALTPEDLNSTFAPQLINPETDQLETLYNHYAVRSSTHLQQETQRLVIAWQAERSAQLVARSDQEDAPDTKHFARCDLALEFLTSVELDTQAQWYLQTTGSSSSASADHNRELA</sequence>
<evidence type="ECO:0000256" key="1">
    <source>
        <dbReference type="SAM" id="Phobius"/>
    </source>
</evidence>
<comment type="caution">
    <text evidence="2">The sequence shown here is derived from an EMBL/GenBank/DDBJ whole genome shotgun (WGS) entry which is preliminary data.</text>
</comment>
<keyword evidence="1" id="KW-0472">Membrane</keyword>
<proteinExistence type="predicted"/>
<dbReference type="Proteomes" id="UP000634919">
    <property type="component" value="Unassembled WGS sequence"/>
</dbReference>
<keyword evidence="1" id="KW-1133">Transmembrane helix</keyword>
<keyword evidence="3" id="KW-1185">Reference proteome</keyword>
<gene>
    <name evidence="2" type="ORF">H9646_18215</name>
</gene>
<evidence type="ECO:0000313" key="2">
    <source>
        <dbReference type="EMBL" id="MBD7962405.1"/>
    </source>
</evidence>
<accession>A0ABR8SG23</accession>